<proteinExistence type="predicted"/>
<feature type="compositionally biased region" description="Acidic residues" evidence="1">
    <location>
        <begin position="531"/>
        <end position="542"/>
    </location>
</feature>
<evidence type="ECO:0000313" key="3">
    <source>
        <dbReference type="EMBL" id="RDX64725.1"/>
    </source>
</evidence>
<dbReference type="AlphaFoldDB" id="A0A371EFA2"/>
<evidence type="ECO:0000313" key="4">
    <source>
        <dbReference type="Proteomes" id="UP000257109"/>
    </source>
</evidence>
<keyword evidence="4" id="KW-1185">Reference proteome</keyword>
<feature type="domain" description="Retrotransposon gag" evidence="2">
    <location>
        <begin position="303"/>
        <end position="393"/>
    </location>
</feature>
<protein>
    <recommendedName>
        <fullName evidence="2">Retrotransposon gag domain-containing protein</fullName>
    </recommendedName>
</protein>
<feature type="non-terminal residue" evidence="3">
    <location>
        <position position="1"/>
    </location>
</feature>
<feature type="region of interest" description="Disordered" evidence="1">
    <location>
        <begin position="531"/>
        <end position="558"/>
    </location>
</feature>
<name>A0A371EFA2_MUCPR</name>
<dbReference type="PANTHER" id="PTHR33223">
    <property type="entry name" value="CCHC-TYPE DOMAIN-CONTAINING PROTEIN"/>
    <property type="match status" value="1"/>
</dbReference>
<dbReference type="PANTHER" id="PTHR33223:SF3">
    <property type="match status" value="1"/>
</dbReference>
<comment type="caution">
    <text evidence="3">The sequence shown here is derived from an EMBL/GenBank/DDBJ whole genome shotgun (WGS) entry which is preliminary data.</text>
</comment>
<sequence length="617" mass="70227">MSRCPLKGPSPLMQPPCLKCGGDHSSPFSNHHDETCPMLPAFPRDGKSKMTLPGVSDSPSWWYLPEAPQSREHLGPKVASRPKGASRPTRQATSLCGKIVHEASIRCLSRSRRCKSRTRRPKVVRGDRLASQRTLVDLILSVSTIIGLPLPSFQGDRRGRSSSEPFYAFDPEIERTLHHLKEVRHTVTTDSSSFGSIWNSENSNFTTDESNFSKHQEAGSMENNDRTLEELATPDVVYQPCCIQCSPLEPTQSYELKSILIHLLPKFYGLAGEDPHKHLKEFHVVCSTMRPQGILEDHIKMKAFPFSLDGAVKDWLYLQPVLFNTWEDMKCMFLKKLFLASRTATIRKEICDIRQHSGETLHEYWERFNKLCATCPHHQISEQLLIQYFYEGLMMMDRSMIDAASGGALMGCQTRFGLAKMLSMIFCESSVVRPLCMDERSKLDMKTRMYDTSEKKLVKSCDVQFMEDQTIEDIDKVKKTTHEKDNSLFEIDLVRMPIHDLDTSTNNEQHNYVGDQQLGNGFDIPLDDDAEEEQEMSQDENLGDAPKPPPIQLRSIANPRSNSLKDIVYSIMAKCENQRIMQKSLNVVKCRLTVGRLKCFQDDLGRRPTRTVDMIPA</sequence>
<organism evidence="3 4">
    <name type="scientific">Mucuna pruriens</name>
    <name type="common">Velvet bean</name>
    <name type="synonym">Dolichos pruriens</name>
    <dbReference type="NCBI Taxonomy" id="157652"/>
    <lineage>
        <taxon>Eukaryota</taxon>
        <taxon>Viridiplantae</taxon>
        <taxon>Streptophyta</taxon>
        <taxon>Embryophyta</taxon>
        <taxon>Tracheophyta</taxon>
        <taxon>Spermatophyta</taxon>
        <taxon>Magnoliopsida</taxon>
        <taxon>eudicotyledons</taxon>
        <taxon>Gunneridae</taxon>
        <taxon>Pentapetalae</taxon>
        <taxon>rosids</taxon>
        <taxon>fabids</taxon>
        <taxon>Fabales</taxon>
        <taxon>Fabaceae</taxon>
        <taxon>Papilionoideae</taxon>
        <taxon>50 kb inversion clade</taxon>
        <taxon>NPAAA clade</taxon>
        <taxon>indigoferoid/millettioid clade</taxon>
        <taxon>Phaseoleae</taxon>
        <taxon>Mucuna</taxon>
    </lineage>
</organism>
<evidence type="ECO:0000259" key="2">
    <source>
        <dbReference type="Pfam" id="PF03732"/>
    </source>
</evidence>
<dbReference type="EMBL" id="QJKJ01014250">
    <property type="protein sequence ID" value="RDX64725.1"/>
    <property type="molecule type" value="Genomic_DNA"/>
</dbReference>
<gene>
    <name evidence="3" type="ORF">CR513_56683</name>
</gene>
<evidence type="ECO:0000256" key="1">
    <source>
        <dbReference type="SAM" id="MobiDB-lite"/>
    </source>
</evidence>
<dbReference type="Pfam" id="PF03732">
    <property type="entry name" value="Retrotrans_gag"/>
    <property type="match status" value="1"/>
</dbReference>
<dbReference type="InterPro" id="IPR005162">
    <property type="entry name" value="Retrotrans_gag_dom"/>
</dbReference>
<accession>A0A371EFA2</accession>
<dbReference type="Proteomes" id="UP000257109">
    <property type="component" value="Unassembled WGS sequence"/>
</dbReference>
<reference evidence="3" key="1">
    <citation type="submission" date="2018-05" db="EMBL/GenBank/DDBJ databases">
        <title>Draft genome of Mucuna pruriens seed.</title>
        <authorList>
            <person name="Nnadi N.E."/>
            <person name="Vos R."/>
            <person name="Hasami M.H."/>
            <person name="Devisetty U.K."/>
            <person name="Aguiy J.C."/>
        </authorList>
    </citation>
    <scope>NUCLEOTIDE SEQUENCE [LARGE SCALE GENOMIC DNA]</scope>
    <source>
        <strain evidence="3">JCA_2017</strain>
    </source>
</reference>
<feature type="region of interest" description="Disordered" evidence="1">
    <location>
        <begin position="72"/>
        <end position="93"/>
    </location>
</feature>